<sequence>MKLNKITIENYRSIQKIDLEIESIAGKKCMILLGINESGKSNILKAINLEGCGGNIDSHKNCNQEAESTSEDMLIGYRSSILKAANLGVCVGNIDYHKNCNQEAESESKSISIGYNYTSAKWVDELKSRGIPGSLAKIIKVEKINRIVVLDAKSKYDIFCIQIEDNADFQKYALFRNFSGETKLRVKNNIRLNEDEEIDSLDKASLEKYLESNIYPDLSEHNIPKVIFWKAEDKYLLNKPIDLNGFKQDTSISIPLRNCFNIAGIEQNDIEKAVNAIVGNSAKKLKLQNKLSNKVTEYINTVWAEHKIKISFDIDNMQLSFLVAEQDDSDVTVDVSQRSDGFKQFISILLNLSIENKTGKLKNKIILLDEPEIHLHPSGQKYLRDELLKISENNVVIYATHSIYMVDKNHIDRHYHVQKENGLTTVKQIEANNPYGDEVLYSALGTSILEHVEPNVLIVEGKTDRDIFNLYCNKFPEVKPPRISVISADGAKNIIKYTKFFNTNVIKGFALFDSDTEGKSGKKQVIETENYTKDNTFEINDILGTEKECALEDLFDKKYLEDLVEGVVVTLNGEKILIKQLKDACLKNKVGWYEEKVKKYFMQKIAKLSKEQLKKEKYYKFFEGLILKIN</sequence>
<dbReference type="Pfam" id="PF13175">
    <property type="entry name" value="AAA_15"/>
    <property type="match status" value="1"/>
</dbReference>
<accession>A0A1J5TSD3</accession>
<dbReference type="SUPFAM" id="SSF52540">
    <property type="entry name" value="P-loop containing nucleoside triphosphate hydrolases"/>
    <property type="match status" value="1"/>
</dbReference>
<dbReference type="PANTHER" id="PTHR43581">
    <property type="entry name" value="ATP/GTP PHOSPHATASE"/>
    <property type="match status" value="1"/>
</dbReference>
<dbReference type="Pfam" id="PF20469">
    <property type="entry name" value="OLD-like_TOPRIM"/>
    <property type="match status" value="1"/>
</dbReference>
<evidence type="ECO:0000313" key="4">
    <source>
        <dbReference type="Proteomes" id="UP000182798"/>
    </source>
</evidence>
<evidence type="ECO:0000313" key="3">
    <source>
        <dbReference type="EMBL" id="OIR23818.1"/>
    </source>
</evidence>
<dbReference type="InterPro" id="IPR041685">
    <property type="entry name" value="AAA_GajA/Old/RecF-like"/>
</dbReference>
<comment type="caution">
    <text evidence="3">The sequence shown here is derived from an EMBL/GenBank/DDBJ whole genome shotgun (WGS) entry which is preliminary data.</text>
</comment>
<dbReference type="Gene3D" id="3.40.50.300">
    <property type="entry name" value="P-loop containing nucleotide triphosphate hydrolases"/>
    <property type="match status" value="1"/>
</dbReference>
<feature type="domain" description="Endonuclease GajA/Old nuclease/RecF-like AAA" evidence="1">
    <location>
        <begin position="1"/>
        <end position="406"/>
    </location>
</feature>
<dbReference type="InterPro" id="IPR027417">
    <property type="entry name" value="P-loop_NTPase"/>
</dbReference>
<dbReference type="AlphaFoldDB" id="A0A1J5TSD3"/>
<evidence type="ECO:0000259" key="2">
    <source>
        <dbReference type="Pfam" id="PF20469"/>
    </source>
</evidence>
<dbReference type="EMBL" id="MIQH01001083">
    <property type="protein sequence ID" value="OIR23818.1"/>
    <property type="molecule type" value="Genomic_DNA"/>
</dbReference>
<dbReference type="InterPro" id="IPR051396">
    <property type="entry name" value="Bact_Antivir_Def_Nuclease"/>
</dbReference>
<name>A0A1J5TSD3_9GAMM</name>
<dbReference type="CDD" id="cd00267">
    <property type="entry name" value="ABC_ATPase"/>
    <property type="match status" value="1"/>
</dbReference>
<dbReference type="PANTHER" id="PTHR43581:SF4">
    <property type="entry name" value="ATP_GTP PHOSPHATASE"/>
    <property type="match status" value="1"/>
</dbReference>
<dbReference type="InterPro" id="IPR034139">
    <property type="entry name" value="TOPRIM_OLD"/>
</dbReference>
<dbReference type="OrthoDB" id="3322489at2"/>
<dbReference type="Proteomes" id="UP000182798">
    <property type="component" value="Unassembled WGS sequence"/>
</dbReference>
<proteinExistence type="predicted"/>
<reference evidence="4" key="1">
    <citation type="submission" date="2016-09" db="EMBL/GenBank/DDBJ databases">
        <title>Genome Sequence of Bathymodiolus thermophilus sulfur-oxidizing gill endosymbiont.</title>
        <authorList>
            <person name="Ponnudurai R."/>
            <person name="Kleiner M."/>
            <person name="Sayavedra L."/>
            <person name="Thuermer A."/>
            <person name="Felbeck H."/>
            <person name="Schlueter R."/>
            <person name="Schweder T."/>
            <person name="Markert S."/>
        </authorList>
    </citation>
    <scope>NUCLEOTIDE SEQUENCE [LARGE SCALE GENOMIC DNA]</scope>
    <source>
        <strain evidence="4">BAT/CrabSpa'14</strain>
    </source>
</reference>
<protein>
    <submittedName>
        <fullName evidence="3">Uncharacterized protein</fullName>
    </submittedName>
</protein>
<feature type="domain" description="OLD protein-like TOPRIM" evidence="2">
    <location>
        <begin position="455"/>
        <end position="515"/>
    </location>
</feature>
<evidence type="ECO:0000259" key="1">
    <source>
        <dbReference type="Pfam" id="PF13175"/>
    </source>
</evidence>
<dbReference type="RefSeq" id="WP_071565260.1">
    <property type="nucleotide sequence ID" value="NZ_MIQH01001083.1"/>
</dbReference>
<gene>
    <name evidence="3" type="ORF">BGC33_08270</name>
</gene>
<organism evidence="3 4">
    <name type="scientific">Bathymodiolus thermophilus thioautotrophic gill symbiont</name>
    <dbReference type="NCBI Taxonomy" id="2360"/>
    <lineage>
        <taxon>Bacteria</taxon>
        <taxon>Pseudomonadati</taxon>
        <taxon>Pseudomonadota</taxon>
        <taxon>Gammaproteobacteria</taxon>
        <taxon>sulfur-oxidizing symbionts</taxon>
    </lineage>
</organism>